<proteinExistence type="predicted"/>
<organism evidence="3 4">
    <name type="scientific">Cyclotella atomus</name>
    <dbReference type="NCBI Taxonomy" id="382360"/>
    <lineage>
        <taxon>Eukaryota</taxon>
        <taxon>Sar</taxon>
        <taxon>Stramenopiles</taxon>
        <taxon>Ochrophyta</taxon>
        <taxon>Bacillariophyta</taxon>
        <taxon>Coscinodiscophyceae</taxon>
        <taxon>Thalassiosirophycidae</taxon>
        <taxon>Stephanodiscales</taxon>
        <taxon>Stephanodiscaceae</taxon>
        <taxon>Cyclotella</taxon>
    </lineage>
</organism>
<evidence type="ECO:0000256" key="1">
    <source>
        <dbReference type="SAM" id="Coils"/>
    </source>
</evidence>
<feature type="compositionally biased region" description="Polar residues" evidence="2">
    <location>
        <begin position="672"/>
        <end position="688"/>
    </location>
</feature>
<evidence type="ECO:0000313" key="4">
    <source>
        <dbReference type="Proteomes" id="UP001530400"/>
    </source>
</evidence>
<evidence type="ECO:0008006" key="5">
    <source>
        <dbReference type="Google" id="ProtNLM"/>
    </source>
</evidence>
<keyword evidence="4" id="KW-1185">Reference proteome</keyword>
<feature type="region of interest" description="Disordered" evidence="2">
    <location>
        <begin position="459"/>
        <end position="479"/>
    </location>
</feature>
<dbReference type="PANTHER" id="PTHR44281:SF2">
    <property type="entry name" value="SPINDLE ASSEMBLY ABNORMAL PROTEIN 6 HOMOLOG"/>
    <property type="match status" value="1"/>
</dbReference>
<feature type="compositionally biased region" description="Polar residues" evidence="2">
    <location>
        <begin position="708"/>
        <end position="740"/>
    </location>
</feature>
<sequence length="762" mass="86310">MAEFDRQNPLFERNEGPVEVISTENNKSNDHFTIRILSGHRPLRNGSGRERVFRFEMSDECNMVKTVPSFEPTSHGCKTPINNRQTSGLNFHRTPHASVIQAPFMTADRGGREQIPNNSGHFRERGVDVALSQMQLSQKANAITTNRPIELYELEVGESDFEELRRRDYLFWCLIHSISFCAFSFIRDQALLVDFEDFANSLISLMHLCWSVDEDHGGDIPHQYSIGNVWDTTNRAEVQWGNAAWDGPQQQHNQQRVLGNASPYSQHYTMRNSSSYSRPPVSTYTCRLETSTQASNTTNNTQCRKGNIHFTTGHARFTIVESNQFRELTHLALTLNIGTDKSVRQYLSSRLSQAMVQIADVQNHLEIQRQRCEVAERNAINANKRLGDTTQACEAEKYRLQCQAEERFQTESSCRLAEFDSIKAAKDTEIQALKDELQRCKLTFDDKVRLLEESNRKINEEKSSCQSEKDRLSSQLGQQETANRLLANEVSSLRARLERITEEKSATEKNLSELQLLLASVETTTNAHQNTINQSEAHIASTERVYADAKLTISRQHSQINELQRRLAESESEATRYKELAGRYQSNRAEMKKQIKEKAETIRQQEDTIRDGEKEMIETKHRVESLSGNLKRTQAEKEAAMNELTASKKMLDEATKKLDNNQQVIAWLNKQLQSGRNPSSGVVWQGSTPKPPPPRHEPTPAVPAAVPNINQSSLPARSNPVMSSSLSRYLPSATLSTNHRGVTPEIKAASVSQGLHPSPHPL</sequence>
<comment type="caution">
    <text evidence="3">The sequence shown here is derived from an EMBL/GenBank/DDBJ whole genome shotgun (WGS) entry which is preliminary data.</text>
</comment>
<gene>
    <name evidence="3" type="ORF">ACHAWO_010057</name>
</gene>
<evidence type="ECO:0000256" key="2">
    <source>
        <dbReference type="SAM" id="MobiDB-lite"/>
    </source>
</evidence>
<dbReference type="PANTHER" id="PTHR44281">
    <property type="entry name" value="SPINDLE ASSEMBLY ABNORMAL PROTEIN 6 HOMOLOG"/>
    <property type="match status" value="1"/>
</dbReference>
<name>A0ABD3QMF4_9STRA</name>
<evidence type="ECO:0000313" key="3">
    <source>
        <dbReference type="EMBL" id="KAL3800751.1"/>
    </source>
</evidence>
<dbReference type="SUPFAM" id="SSF57997">
    <property type="entry name" value="Tropomyosin"/>
    <property type="match status" value="1"/>
</dbReference>
<reference evidence="3 4" key="1">
    <citation type="submission" date="2024-10" db="EMBL/GenBank/DDBJ databases">
        <title>Updated reference genomes for cyclostephanoid diatoms.</title>
        <authorList>
            <person name="Roberts W.R."/>
            <person name="Alverson A.J."/>
        </authorList>
    </citation>
    <scope>NUCLEOTIDE SEQUENCE [LARGE SCALE GENOMIC DNA]</scope>
    <source>
        <strain evidence="3 4">AJA010-31</strain>
    </source>
</reference>
<feature type="region of interest" description="Disordered" evidence="2">
    <location>
        <begin position="672"/>
        <end position="762"/>
    </location>
</feature>
<protein>
    <recommendedName>
        <fullName evidence="5">Spindle assembly abnormal protein 6 N-terminal domain-containing protein</fullName>
    </recommendedName>
</protein>
<feature type="coiled-coil region" evidence="1">
    <location>
        <begin position="546"/>
        <end position="671"/>
    </location>
</feature>
<feature type="coiled-coil region" evidence="1">
    <location>
        <begin position="358"/>
        <end position="385"/>
    </location>
</feature>
<keyword evidence="1" id="KW-0175">Coiled coil</keyword>
<dbReference type="Proteomes" id="UP001530400">
    <property type="component" value="Unassembled WGS sequence"/>
</dbReference>
<feature type="compositionally biased region" description="Basic and acidic residues" evidence="2">
    <location>
        <begin position="459"/>
        <end position="472"/>
    </location>
</feature>
<dbReference type="Gene3D" id="2.170.210.20">
    <property type="entry name" value="Spindle assembly abnormal protein 6, N-terminal domain"/>
    <property type="match status" value="1"/>
</dbReference>
<accession>A0ABD3QMF4</accession>
<dbReference type="InterPro" id="IPR038558">
    <property type="entry name" value="SAS-6_N_sf"/>
</dbReference>
<dbReference type="EMBL" id="JALLPJ020000154">
    <property type="protein sequence ID" value="KAL3800751.1"/>
    <property type="molecule type" value="Genomic_DNA"/>
</dbReference>
<dbReference type="AlphaFoldDB" id="A0ABD3QMF4"/>